<keyword evidence="8 10" id="KW-0460">Magnesium</keyword>
<evidence type="ECO:0000256" key="5">
    <source>
        <dbReference type="ARBA" id="ARBA00022694"/>
    </source>
</evidence>
<comment type="cofactor">
    <cofactor evidence="1 10">
        <name>Mg(2+)</name>
        <dbReference type="ChEBI" id="CHEBI:18420"/>
    </cofactor>
</comment>
<proteinExistence type="inferred from homology"/>
<keyword evidence="4 10" id="KW-0808">Transferase</keyword>
<comment type="function">
    <text evidence="2 10 12">Catalyzes the transfer of a dimethylallyl group onto the adenine at position 37 in tRNAs that read codons beginning with uridine, leading to the formation of N6-(dimethylallyl)adenosine (i(6)A).</text>
</comment>
<feature type="site" description="Interaction with substrate tRNA" evidence="10">
    <location>
        <position position="153"/>
    </location>
</feature>
<dbReference type="Gene3D" id="1.10.20.140">
    <property type="match status" value="1"/>
</dbReference>
<dbReference type="EMBL" id="BTFW01000001">
    <property type="protein sequence ID" value="GMM59321.1"/>
    <property type="molecule type" value="Genomic_DNA"/>
</dbReference>
<evidence type="ECO:0000256" key="9">
    <source>
        <dbReference type="ARBA" id="ARBA00049563"/>
    </source>
</evidence>
<evidence type="ECO:0000256" key="12">
    <source>
        <dbReference type="RuleBase" id="RU003784"/>
    </source>
</evidence>
<keyword evidence="7 10" id="KW-0067">ATP-binding</keyword>
<evidence type="ECO:0000256" key="4">
    <source>
        <dbReference type="ARBA" id="ARBA00022679"/>
    </source>
</evidence>
<evidence type="ECO:0000313" key="16">
    <source>
        <dbReference type="Proteomes" id="UP001187221"/>
    </source>
</evidence>
<reference evidence="15 16" key="1">
    <citation type="submission" date="2023-06" db="EMBL/GenBank/DDBJ databases">
        <title>Draft genome sequence of Novosphingobium sp. strain IK01.</title>
        <authorList>
            <person name="Hatamoto M."/>
            <person name="Ikarashi T."/>
            <person name="Yamaguchi T."/>
        </authorList>
    </citation>
    <scope>NUCLEOTIDE SEQUENCE [LARGE SCALE GENOMIC DNA]</scope>
    <source>
        <strain evidence="15 16">IK01</strain>
    </source>
</reference>
<comment type="caution">
    <text evidence="15">The sequence shown here is derived from an EMBL/GenBank/DDBJ whole genome shotgun (WGS) entry which is preliminary data.</text>
</comment>
<dbReference type="NCBIfam" id="TIGR00174">
    <property type="entry name" value="miaA"/>
    <property type="match status" value="1"/>
</dbReference>
<evidence type="ECO:0000256" key="1">
    <source>
        <dbReference type="ARBA" id="ARBA00001946"/>
    </source>
</evidence>
<dbReference type="Proteomes" id="UP001187221">
    <property type="component" value="Unassembled WGS sequence"/>
</dbReference>
<accession>A0ABQ6P5A3</accession>
<keyword evidence="5 10" id="KW-0819">tRNA processing</keyword>
<comment type="similarity">
    <text evidence="3 10 13">Belongs to the IPP transferase family.</text>
</comment>
<evidence type="ECO:0000256" key="10">
    <source>
        <dbReference type="HAMAP-Rule" id="MF_00185"/>
    </source>
</evidence>
<evidence type="ECO:0000256" key="3">
    <source>
        <dbReference type="ARBA" id="ARBA00005842"/>
    </source>
</evidence>
<dbReference type="Pfam" id="PF01715">
    <property type="entry name" value="IPPT"/>
    <property type="match status" value="1"/>
</dbReference>
<keyword evidence="16" id="KW-1185">Reference proteome</keyword>
<evidence type="ECO:0000256" key="13">
    <source>
        <dbReference type="RuleBase" id="RU003785"/>
    </source>
</evidence>
<comment type="subunit">
    <text evidence="10">Monomer.</text>
</comment>
<feature type="region of interest" description="Interaction with substrate tRNA" evidence="10">
    <location>
        <begin position="65"/>
        <end position="68"/>
    </location>
</feature>
<evidence type="ECO:0000256" key="8">
    <source>
        <dbReference type="ARBA" id="ARBA00022842"/>
    </source>
</evidence>
<dbReference type="SUPFAM" id="SSF52540">
    <property type="entry name" value="P-loop containing nucleoside triphosphate hydrolases"/>
    <property type="match status" value="1"/>
</dbReference>
<feature type="binding site" evidence="10">
    <location>
        <begin position="35"/>
        <end position="42"/>
    </location>
    <ligand>
        <name>ATP</name>
        <dbReference type="ChEBI" id="CHEBI:30616"/>
    </ligand>
</feature>
<feature type="site" description="Interaction with substrate tRNA" evidence="10">
    <location>
        <position position="131"/>
    </location>
</feature>
<dbReference type="EC" id="2.5.1.75" evidence="10"/>
<name>A0ABQ6P5A3_9SPHN</name>
<evidence type="ECO:0000256" key="2">
    <source>
        <dbReference type="ARBA" id="ARBA00003213"/>
    </source>
</evidence>
<evidence type="ECO:0000256" key="14">
    <source>
        <dbReference type="SAM" id="MobiDB-lite"/>
    </source>
</evidence>
<comment type="catalytic activity">
    <reaction evidence="9 10 11">
        <text>adenosine(37) in tRNA + dimethylallyl diphosphate = N(6)-dimethylallyladenosine(37) in tRNA + diphosphate</text>
        <dbReference type="Rhea" id="RHEA:26482"/>
        <dbReference type="Rhea" id="RHEA-COMP:10162"/>
        <dbReference type="Rhea" id="RHEA-COMP:10375"/>
        <dbReference type="ChEBI" id="CHEBI:33019"/>
        <dbReference type="ChEBI" id="CHEBI:57623"/>
        <dbReference type="ChEBI" id="CHEBI:74411"/>
        <dbReference type="ChEBI" id="CHEBI:74415"/>
        <dbReference type="EC" id="2.5.1.75"/>
    </reaction>
</comment>
<gene>
    <name evidence="10 15" type="primary">miaA</name>
    <name evidence="15" type="ORF">NUTIK01_00980</name>
</gene>
<dbReference type="InterPro" id="IPR039657">
    <property type="entry name" value="Dimethylallyltransferase"/>
</dbReference>
<dbReference type="PANTHER" id="PTHR11088">
    <property type="entry name" value="TRNA DIMETHYLALLYLTRANSFERASE"/>
    <property type="match status" value="1"/>
</dbReference>
<protein>
    <recommendedName>
        <fullName evidence="10">tRNA dimethylallyltransferase</fullName>
        <ecNumber evidence="10">2.5.1.75</ecNumber>
    </recommendedName>
    <alternativeName>
        <fullName evidence="10">Dimethylallyl diphosphate:tRNA dimethylallyltransferase</fullName>
        <shortName evidence="10">DMAPP:tRNA dimethylallyltransferase</shortName>
        <shortName evidence="10">DMATase</shortName>
    </alternativeName>
    <alternativeName>
        <fullName evidence="10">Isopentenyl-diphosphate:tRNA isopentenyltransferase</fullName>
        <shortName evidence="10">IPP transferase</shortName>
        <shortName evidence="10">IPPT</shortName>
        <shortName evidence="10">IPTase</shortName>
    </alternativeName>
</protein>
<dbReference type="RefSeq" id="WP_317973179.1">
    <property type="nucleotide sequence ID" value="NZ_BTFW01000001.1"/>
</dbReference>
<feature type="binding site" evidence="10">
    <location>
        <begin position="37"/>
        <end position="42"/>
    </location>
    <ligand>
        <name>substrate</name>
    </ligand>
</feature>
<dbReference type="InterPro" id="IPR018022">
    <property type="entry name" value="IPT"/>
</dbReference>
<comment type="caution">
    <text evidence="10">Lacks conserved residue(s) required for the propagation of feature annotation.</text>
</comment>
<feature type="region of interest" description="Disordered" evidence="14">
    <location>
        <begin position="1"/>
        <end position="20"/>
    </location>
</feature>
<keyword evidence="6 10" id="KW-0547">Nucleotide-binding</keyword>
<organism evidence="15 16">
    <name type="scientific">Novosphingobium pituita</name>
    <dbReference type="NCBI Taxonomy" id="3056842"/>
    <lineage>
        <taxon>Bacteria</taxon>
        <taxon>Pseudomonadati</taxon>
        <taxon>Pseudomonadota</taxon>
        <taxon>Alphaproteobacteria</taxon>
        <taxon>Sphingomonadales</taxon>
        <taxon>Sphingomonadaceae</taxon>
        <taxon>Novosphingobium</taxon>
    </lineage>
</organism>
<evidence type="ECO:0000256" key="7">
    <source>
        <dbReference type="ARBA" id="ARBA00022840"/>
    </source>
</evidence>
<dbReference type="HAMAP" id="MF_00185">
    <property type="entry name" value="IPP_trans"/>
    <property type="match status" value="1"/>
</dbReference>
<sequence length="333" mass="35913">MSTEKSLSHSGRGPSHSNLPLARADQNRALALIAGPTASGKSDLAVRLALAQQARGRKAVVINADSAQVYADLAVLSARPSEAEMQGVPHRLFGAWDGATSCSAADWAQAARAEIEQAHEQGALPILVGGTGLYIRTLLDGIAPVPAIDPDIRAAVRALPVDLAHAALAREDPERAAALHPADTTRVARALEVVRSTGHPLAHWQARREGGIGHAVALRPLVLLPERDWVYARCDRRFAMMWEGGALAEVEALLARRLDPDLPVMRAIGVPEIAAFLAGTLDADSAISSGQQATRRYVKRQFTWLRHQIPVDWPRFTNENYLDTPHIAALFQN</sequence>
<evidence type="ECO:0000313" key="15">
    <source>
        <dbReference type="EMBL" id="GMM59321.1"/>
    </source>
</evidence>
<dbReference type="Gene3D" id="3.40.50.300">
    <property type="entry name" value="P-loop containing nucleotide triphosphate hydrolases"/>
    <property type="match status" value="1"/>
</dbReference>
<evidence type="ECO:0000256" key="6">
    <source>
        <dbReference type="ARBA" id="ARBA00022741"/>
    </source>
</evidence>
<dbReference type="PANTHER" id="PTHR11088:SF60">
    <property type="entry name" value="TRNA DIMETHYLALLYLTRANSFERASE"/>
    <property type="match status" value="1"/>
</dbReference>
<dbReference type="InterPro" id="IPR027417">
    <property type="entry name" value="P-loop_NTPase"/>
</dbReference>
<evidence type="ECO:0000256" key="11">
    <source>
        <dbReference type="RuleBase" id="RU003783"/>
    </source>
</evidence>